<dbReference type="PROSITE" id="PS00108">
    <property type="entry name" value="PROTEIN_KINASE_ST"/>
    <property type="match status" value="1"/>
</dbReference>
<dbReference type="SMART" id="SM00220">
    <property type="entry name" value="S_TKc"/>
    <property type="match status" value="1"/>
</dbReference>
<evidence type="ECO:0000256" key="9">
    <source>
        <dbReference type="SAM" id="MobiDB-lite"/>
    </source>
</evidence>
<dbReference type="AlphaFoldDB" id="A0A163ISR4"/>
<evidence type="ECO:0000313" key="11">
    <source>
        <dbReference type="EMBL" id="SAL95100.1"/>
    </source>
</evidence>
<dbReference type="PANTHER" id="PTHR24058:SF17">
    <property type="entry name" value="HOMEODOMAIN INTERACTING PROTEIN KINASE, ISOFORM D"/>
    <property type="match status" value="1"/>
</dbReference>
<dbReference type="EMBL" id="LT550139">
    <property type="protein sequence ID" value="SAL95100.1"/>
    <property type="molecule type" value="Genomic_DNA"/>
</dbReference>
<evidence type="ECO:0000256" key="5">
    <source>
        <dbReference type="ARBA" id="ARBA00022741"/>
    </source>
</evidence>
<feature type="compositionally biased region" description="Polar residues" evidence="9">
    <location>
        <begin position="232"/>
        <end position="258"/>
    </location>
</feature>
<dbReference type="GO" id="GO:0005524">
    <property type="term" value="F:ATP binding"/>
    <property type="evidence" value="ECO:0007669"/>
    <property type="project" value="UniProtKB-UniRule"/>
</dbReference>
<feature type="compositionally biased region" description="Polar residues" evidence="9">
    <location>
        <begin position="704"/>
        <end position="728"/>
    </location>
</feature>
<dbReference type="GO" id="GO:0005737">
    <property type="term" value="C:cytoplasm"/>
    <property type="evidence" value="ECO:0007669"/>
    <property type="project" value="TreeGrafter"/>
</dbReference>
<protein>
    <recommendedName>
        <fullName evidence="10">Protein kinase domain-containing protein</fullName>
    </recommendedName>
</protein>
<dbReference type="Gene3D" id="1.10.510.10">
    <property type="entry name" value="Transferase(Phosphotransferase) domain 1"/>
    <property type="match status" value="1"/>
</dbReference>
<dbReference type="PANTHER" id="PTHR24058">
    <property type="entry name" value="DUAL SPECIFICITY PROTEIN KINASE"/>
    <property type="match status" value="1"/>
</dbReference>
<evidence type="ECO:0000256" key="4">
    <source>
        <dbReference type="ARBA" id="ARBA00022679"/>
    </source>
</evidence>
<dbReference type="PROSITE" id="PS00107">
    <property type="entry name" value="PROTEIN_KINASE_ATP"/>
    <property type="match status" value="1"/>
</dbReference>
<feature type="compositionally biased region" description="Basic and acidic residues" evidence="9">
    <location>
        <begin position="963"/>
        <end position="973"/>
    </location>
</feature>
<keyword evidence="5 8" id="KW-0547">Nucleotide-binding</keyword>
<keyword evidence="7 8" id="KW-0067">ATP-binding</keyword>
<keyword evidence="2" id="KW-0723">Serine/threonine-protein kinase</keyword>
<evidence type="ECO:0000256" key="3">
    <source>
        <dbReference type="ARBA" id="ARBA00022553"/>
    </source>
</evidence>
<name>A0A163ISR4_ABSGL</name>
<feature type="region of interest" description="Disordered" evidence="9">
    <location>
        <begin position="685"/>
        <end position="728"/>
    </location>
</feature>
<dbReference type="InterPro" id="IPR011009">
    <property type="entry name" value="Kinase-like_dom_sf"/>
</dbReference>
<feature type="domain" description="Protein kinase" evidence="10">
    <location>
        <begin position="353"/>
        <end position="675"/>
    </location>
</feature>
<dbReference type="Pfam" id="PF00069">
    <property type="entry name" value="Pkinase"/>
    <property type="match status" value="1"/>
</dbReference>
<evidence type="ECO:0000256" key="6">
    <source>
        <dbReference type="ARBA" id="ARBA00022777"/>
    </source>
</evidence>
<dbReference type="InterPro" id="IPR050494">
    <property type="entry name" value="Ser_Thr_dual-spec_kinase"/>
</dbReference>
<dbReference type="CDD" id="cd14212">
    <property type="entry name" value="PKc_YAK1"/>
    <property type="match status" value="1"/>
</dbReference>
<dbReference type="InParanoid" id="A0A163ISR4"/>
<dbReference type="PROSITE" id="PS50011">
    <property type="entry name" value="PROTEIN_KINASE_DOM"/>
    <property type="match status" value="1"/>
</dbReference>
<dbReference type="InterPro" id="IPR000719">
    <property type="entry name" value="Prot_kinase_dom"/>
</dbReference>
<evidence type="ECO:0000256" key="1">
    <source>
        <dbReference type="ARBA" id="ARBA00008867"/>
    </source>
</evidence>
<keyword evidence="4" id="KW-0808">Transferase</keyword>
<gene>
    <name evidence="11" type="primary">ABSGL_00399.1 scaffold 496</name>
</gene>
<sequence>MPGDSHINKQRHSSIPLSALKDIQRCGKPQDTNYIGITITDQEETVIALDTTWTEPTLHQAEPFAPQTYRHSFNNLNDLVNLQRQQQSAYSHAHNGGKALDQQQEYLQVEEKVATLDLAPAPDLTRHSSMVLPRLTLNQSPSRSSPSSISHQDLPSTEIPLEHATLTLSAMSLDPDNAPSAPPEWISAASSSSTAFFTTSSISPMPLHTNHQQRQTPIPLSYSTRHTLTSQTMVPPLSHQQSRVLPTTLTSKPYTLSKSGAFRKTSNHHSPPLKQKPSSSSPIDNKPLLSLTKDLHGTYQKCNHGFLYNTTLNPRRVLTKPSKPGGNDGYDNEECDYILYVNDILGSTDGHRYIILDVLGAGTFGQVVKCKNVKTQELVAVKVVKNKLAYFKQSMMEVTILEMHHILRLKDTFIHRQHLCLIFELMSVNLYELIKQNHFHGLSTNLVRVFTAQILDSLAVLNEARVIHCDLKPENILLRSLESPTIKVIDFGSACHEVQTVYTYIQSRFYRSPEVLVGLPYTSAIDMWSLGCIAAELFLGLPLFPGSSEYNQVSRIVDMLGLPPAYMIEMGKTAHQFFDRRLDDHGQKQYHLKSMEQYAMEQDKQEQPSKRYFKASTLAELITTYPMTRKDSMSPKELEKEAQTRHAFVDFLHGLLNMNHFERWSPQQAKQHPFITGEPFIEPFTPSLVPPSQPTAPQLPLPSADSSTLHNIQTSISSGPDESCLSPSHSSLPNFYTIWPSQPQPSTLSPDPQLAMHYEEVGMNLDSKSIQDRSNYTSYHIPQVLETRQDGLSNTITTESTFMPNSSPRYHHAQQTNHHDYHEQLLPLSSASTSANPDNDDNKVNAMQVPSSTHLAILNPVTGGADDLLQCHLKNDPTSITSCPGMAKFTDDYRLFAAPDMNTPPTLYHHHTIPSSTTNERHPQANNDAYMLPAHLRLQPPQFDSRNRSWRRTRNMSSIDLERDADWTEERPSPHLTPNANHRRSHSSNVVPSPFNTSMLSRPSMVSLHRRVRGHSPLLQTYHRQDLEWDGVHTILPY</sequence>
<dbReference type="InterPro" id="IPR008271">
    <property type="entry name" value="Ser/Thr_kinase_AS"/>
</dbReference>
<evidence type="ECO:0000313" key="12">
    <source>
        <dbReference type="Proteomes" id="UP000078561"/>
    </source>
</evidence>
<feature type="compositionally biased region" description="Polar residues" evidence="9">
    <location>
        <begin position="987"/>
        <end position="997"/>
    </location>
</feature>
<feature type="binding site" evidence="8">
    <location>
        <position position="382"/>
    </location>
    <ligand>
        <name>ATP</name>
        <dbReference type="ChEBI" id="CHEBI:30616"/>
    </ligand>
</feature>
<dbReference type="Proteomes" id="UP000078561">
    <property type="component" value="Unassembled WGS sequence"/>
</dbReference>
<dbReference type="GO" id="GO:0005634">
    <property type="term" value="C:nucleus"/>
    <property type="evidence" value="ECO:0007669"/>
    <property type="project" value="TreeGrafter"/>
</dbReference>
<evidence type="ECO:0000256" key="8">
    <source>
        <dbReference type="PROSITE-ProRule" id="PRU10141"/>
    </source>
</evidence>
<comment type="similarity">
    <text evidence="1">Belongs to the protein kinase superfamily. CMGC Ser/Thr protein kinase family. MNB/DYRK subfamily.</text>
</comment>
<keyword evidence="6" id="KW-0418">Kinase</keyword>
<dbReference type="STRING" id="4829.A0A163ISR4"/>
<dbReference type="Gene3D" id="3.30.200.20">
    <property type="entry name" value="Phosphorylase Kinase, domain 1"/>
    <property type="match status" value="1"/>
</dbReference>
<dbReference type="SUPFAM" id="SSF56112">
    <property type="entry name" value="Protein kinase-like (PK-like)"/>
    <property type="match status" value="1"/>
</dbReference>
<keyword evidence="12" id="KW-1185">Reference proteome</keyword>
<reference evidence="11" key="1">
    <citation type="submission" date="2016-04" db="EMBL/GenBank/DDBJ databases">
        <authorList>
            <person name="Evans L.H."/>
            <person name="Alamgir A."/>
            <person name="Owens N."/>
            <person name="Weber N.D."/>
            <person name="Virtaneva K."/>
            <person name="Barbian K."/>
            <person name="Babar A."/>
            <person name="Rosenke K."/>
        </authorList>
    </citation>
    <scope>NUCLEOTIDE SEQUENCE [LARGE SCALE GENOMIC DNA]</scope>
    <source>
        <strain evidence="11">CBS 101.48</strain>
    </source>
</reference>
<dbReference type="GO" id="GO:0004674">
    <property type="term" value="F:protein serine/threonine kinase activity"/>
    <property type="evidence" value="ECO:0007669"/>
    <property type="project" value="UniProtKB-KW"/>
</dbReference>
<proteinExistence type="inferred from homology"/>
<evidence type="ECO:0000256" key="2">
    <source>
        <dbReference type="ARBA" id="ARBA00022527"/>
    </source>
</evidence>
<accession>A0A163ISR4</accession>
<keyword evidence="3" id="KW-0597">Phosphoprotein</keyword>
<dbReference type="GO" id="GO:0004713">
    <property type="term" value="F:protein tyrosine kinase activity"/>
    <property type="evidence" value="ECO:0007669"/>
    <property type="project" value="TreeGrafter"/>
</dbReference>
<evidence type="ECO:0000259" key="10">
    <source>
        <dbReference type="PROSITE" id="PS50011"/>
    </source>
</evidence>
<dbReference type="FunFam" id="1.10.510.10:FF:000380">
    <property type="entry name" value="Serine/threonine-protein kinase ppk15"/>
    <property type="match status" value="1"/>
</dbReference>
<evidence type="ECO:0000256" key="7">
    <source>
        <dbReference type="ARBA" id="ARBA00022840"/>
    </source>
</evidence>
<feature type="compositionally biased region" description="Pro residues" evidence="9">
    <location>
        <begin position="688"/>
        <end position="700"/>
    </location>
</feature>
<dbReference type="OrthoDB" id="9332038at2759"/>
<feature type="compositionally biased region" description="Low complexity" evidence="9">
    <location>
        <begin position="270"/>
        <end position="282"/>
    </location>
</feature>
<organism evidence="11">
    <name type="scientific">Absidia glauca</name>
    <name type="common">Pin mould</name>
    <dbReference type="NCBI Taxonomy" id="4829"/>
    <lineage>
        <taxon>Eukaryota</taxon>
        <taxon>Fungi</taxon>
        <taxon>Fungi incertae sedis</taxon>
        <taxon>Mucoromycota</taxon>
        <taxon>Mucoromycotina</taxon>
        <taxon>Mucoromycetes</taxon>
        <taxon>Mucorales</taxon>
        <taxon>Cunninghamellaceae</taxon>
        <taxon>Absidia</taxon>
    </lineage>
</organism>
<feature type="region of interest" description="Disordered" evidence="9">
    <location>
        <begin position="963"/>
        <end position="997"/>
    </location>
</feature>
<feature type="region of interest" description="Disordered" evidence="9">
    <location>
        <begin position="232"/>
        <end position="287"/>
    </location>
</feature>
<dbReference type="InterPro" id="IPR017441">
    <property type="entry name" value="Protein_kinase_ATP_BS"/>
</dbReference>